<accession>A0A6M1SPY0</accession>
<organism evidence="2 3">
    <name type="scientific">Halalkalibaculum roseum</name>
    <dbReference type="NCBI Taxonomy" id="2709311"/>
    <lineage>
        <taxon>Bacteria</taxon>
        <taxon>Pseudomonadati</taxon>
        <taxon>Balneolota</taxon>
        <taxon>Balneolia</taxon>
        <taxon>Balneolales</taxon>
        <taxon>Balneolaceae</taxon>
        <taxon>Halalkalibaculum</taxon>
    </lineage>
</organism>
<dbReference type="SUPFAM" id="SSF143422">
    <property type="entry name" value="Transposase IS200-like"/>
    <property type="match status" value="1"/>
</dbReference>
<name>A0A6M1SPY0_9BACT</name>
<feature type="domain" description="Transposase IS200-like" evidence="1">
    <location>
        <begin position="9"/>
        <end position="138"/>
    </location>
</feature>
<sequence length="202" mass="24293">MRDYSSKFFPGQFYHIYNRANGTDKLFSEHRNYKFFFQRWDYYLSDYLSIWAYCLIPNHFHVLVKIKNEHKIGTLNLSDQIEITDVISNQFRNFFISYTKSYNKAYKRKGSLFQKPFKHVLVDSQPYLLALIHYIHHNPIHHGFTNDFLGWKYSSYSALSSLNATKISRDEVLNIFGGRKSFSDFHKLQKDYKKINHLLYEL</sequence>
<dbReference type="GO" id="GO:0006313">
    <property type="term" value="P:DNA transposition"/>
    <property type="evidence" value="ECO:0007669"/>
    <property type="project" value="InterPro"/>
</dbReference>
<dbReference type="AlphaFoldDB" id="A0A6M1SPY0"/>
<dbReference type="Proteomes" id="UP000473278">
    <property type="component" value="Unassembled WGS sequence"/>
</dbReference>
<keyword evidence="3" id="KW-1185">Reference proteome</keyword>
<dbReference type="InterPro" id="IPR036515">
    <property type="entry name" value="Transposase_17_sf"/>
</dbReference>
<evidence type="ECO:0000313" key="3">
    <source>
        <dbReference type="Proteomes" id="UP000473278"/>
    </source>
</evidence>
<dbReference type="GO" id="GO:0003677">
    <property type="term" value="F:DNA binding"/>
    <property type="evidence" value="ECO:0007669"/>
    <property type="project" value="InterPro"/>
</dbReference>
<gene>
    <name evidence="2" type="ORF">G3570_12305</name>
</gene>
<dbReference type="EMBL" id="JAALLT010000004">
    <property type="protein sequence ID" value="NGP77421.1"/>
    <property type="molecule type" value="Genomic_DNA"/>
</dbReference>
<reference evidence="2 3" key="1">
    <citation type="submission" date="2020-02" db="EMBL/GenBank/DDBJ databases">
        <title>Balneolaceae bacterium YR4-1, complete genome.</title>
        <authorList>
            <person name="Li Y."/>
            <person name="Wu S."/>
        </authorList>
    </citation>
    <scope>NUCLEOTIDE SEQUENCE [LARGE SCALE GENOMIC DNA]</scope>
    <source>
        <strain evidence="2 3">YR4-1</strain>
    </source>
</reference>
<evidence type="ECO:0000259" key="1">
    <source>
        <dbReference type="SMART" id="SM01321"/>
    </source>
</evidence>
<proteinExistence type="predicted"/>
<evidence type="ECO:0000313" key="2">
    <source>
        <dbReference type="EMBL" id="NGP77421.1"/>
    </source>
</evidence>
<dbReference type="PANTHER" id="PTHR34322:SF2">
    <property type="entry name" value="TRANSPOSASE IS200-LIKE DOMAIN-CONTAINING PROTEIN"/>
    <property type="match status" value="1"/>
</dbReference>
<dbReference type="Gene3D" id="3.30.70.1290">
    <property type="entry name" value="Transposase IS200-like"/>
    <property type="match status" value="1"/>
</dbReference>
<comment type="caution">
    <text evidence="2">The sequence shown here is derived from an EMBL/GenBank/DDBJ whole genome shotgun (WGS) entry which is preliminary data.</text>
</comment>
<dbReference type="SMART" id="SM01321">
    <property type="entry name" value="Y1_Tnp"/>
    <property type="match status" value="1"/>
</dbReference>
<dbReference type="InterPro" id="IPR002686">
    <property type="entry name" value="Transposase_17"/>
</dbReference>
<dbReference type="PANTHER" id="PTHR34322">
    <property type="entry name" value="TRANSPOSASE, Y1_TNP DOMAIN-CONTAINING"/>
    <property type="match status" value="1"/>
</dbReference>
<protein>
    <recommendedName>
        <fullName evidence="1">Transposase IS200-like domain-containing protein</fullName>
    </recommendedName>
</protein>
<dbReference type="GO" id="GO:0004803">
    <property type="term" value="F:transposase activity"/>
    <property type="evidence" value="ECO:0007669"/>
    <property type="project" value="InterPro"/>
</dbReference>